<sequence>MIKRWLLGRKFCITADVYEGSVWYPIKRYFWSGGLFTKRKVDVFRLLSGRFRFISRGKDVASIQKTFECYLDNLGCTALEPSDGPTPEFVWPKGLWDA</sequence>
<dbReference type="EMBL" id="LAZR01002308">
    <property type="protein sequence ID" value="KKN31698.1"/>
    <property type="molecule type" value="Genomic_DNA"/>
</dbReference>
<protein>
    <submittedName>
        <fullName evidence="1">Uncharacterized protein</fullName>
    </submittedName>
</protein>
<comment type="caution">
    <text evidence="1">The sequence shown here is derived from an EMBL/GenBank/DDBJ whole genome shotgun (WGS) entry which is preliminary data.</text>
</comment>
<dbReference type="AlphaFoldDB" id="A0A0F9SR76"/>
<evidence type="ECO:0000313" key="1">
    <source>
        <dbReference type="EMBL" id="KKN31698.1"/>
    </source>
</evidence>
<proteinExistence type="predicted"/>
<gene>
    <name evidence="1" type="ORF">LCGC14_0821210</name>
</gene>
<organism evidence="1">
    <name type="scientific">marine sediment metagenome</name>
    <dbReference type="NCBI Taxonomy" id="412755"/>
    <lineage>
        <taxon>unclassified sequences</taxon>
        <taxon>metagenomes</taxon>
        <taxon>ecological metagenomes</taxon>
    </lineage>
</organism>
<reference evidence="1" key="1">
    <citation type="journal article" date="2015" name="Nature">
        <title>Complex archaea that bridge the gap between prokaryotes and eukaryotes.</title>
        <authorList>
            <person name="Spang A."/>
            <person name="Saw J.H."/>
            <person name="Jorgensen S.L."/>
            <person name="Zaremba-Niedzwiedzka K."/>
            <person name="Martijn J."/>
            <person name="Lind A.E."/>
            <person name="van Eijk R."/>
            <person name="Schleper C."/>
            <person name="Guy L."/>
            <person name="Ettema T.J."/>
        </authorList>
    </citation>
    <scope>NUCLEOTIDE SEQUENCE</scope>
</reference>
<name>A0A0F9SR76_9ZZZZ</name>
<accession>A0A0F9SR76</accession>